<gene>
    <name evidence="2" type="ORF">FK268_16520</name>
</gene>
<dbReference type="InterPro" id="IPR012349">
    <property type="entry name" value="Split_barrel_FMN-bd"/>
</dbReference>
<sequence>MGHERTPVTTIDQLRAVVPEPIPRIRDKALPELHEVHRLFLAAARLYFVATTGTGGLDVSPKGDPAGAVLVLDDRTLALPDRPGNRRVDGLRNLLEDPRIAIDFVIPGRGDTLRVNGAATVLADAPYAPRMAVGDRLPQLIVEVAIDEVFFHCSKAFLRSEAWDPSTWPTQDDDRGVPRRAVIAKSLERPDDSLEELDRYYGDGYGRELY</sequence>
<proteinExistence type="predicted"/>
<dbReference type="InterPro" id="IPR024029">
    <property type="entry name" value="Pyridox_Oxase_FMN-dep"/>
</dbReference>
<dbReference type="PANTHER" id="PTHR42815:SF2">
    <property type="entry name" value="FAD-BINDING, PUTATIVE (AFU_ORTHOLOGUE AFUA_6G07600)-RELATED"/>
    <property type="match status" value="1"/>
</dbReference>
<comment type="caution">
    <text evidence="2">The sequence shown here is derived from an EMBL/GenBank/DDBJ whole genome shotgun (WGS) entry which is preliminary data.</text>
</comment>
<accession>A0A5C5RJ47</accession>
<evidence type="ECO:0000259" key="1">
    <source>
        <dbReference type="Pfam" id="PF01243"/>
    </source>
</evidence>
<evidence type="ECO:0000313" key="2">
    <source>
        <dbReference type="EMBL" id="TWS22997.1"/>
    </source>
</evidence>
<dbReference type="AlphaFoldDB" id="A0A5C5RJ47"/>
<dbReference type="PANTHER" id="PTHR42815">
    <property type="entry name" value="FAD-BINDING, PUTATIVE (AFU_ORTHOLOGUE AFUA_6G07600)-RELATED"/>
    <property type="match status" value="1"/>
</dbReference>
<dbReference type="RefSeq" id="WP_146436050.1">
    <property type="nucleotide sequence ID" value="NZ_VIGV01000005.1"/>
</dbReference>
<organism evidence="2 3">
    <name type="scientific">Tsukamurella sputi</name>
    <dbReference type="NCBI Taxonomy" id="2591848"/>
    <lineage>
        <taxon>Bacteria</taxon>
        <taxon>Bacillati</taxon>
        <taxon>Actinomycetota</taxon>
        <taxon>Actinomycetes</taxon>
        <taxon>Mycobacteriales</taxon>
        <taxon>Tsukamurellaceae</taxon>
        <taxon>Tsukamurella</taxon>
    </lineage>
</organism>
<keyword evidence="3" id="KW-1185">Reference proteome</keyword>
<name>A0A5C5RJ47_9ACTN</name>
<evidence type="ECO:0000313" key="3">
    <source>
        <dbReference type="Proteomes" id="UP000319792"/>
    </source>
</evidence>
<dbReference type="Proteomes" id="UP000319792">
    <property type="component" value="Unassembled WGS sequence"/>
</dbReference>
<dbReference type="SUPFAM" id="SSF50475">
    <property type="entry name" value="FMN-binding split barrel"/>
    <property type="match status" value="1"/>
</dbReference>
<dbReference type="InterPro" id="IPR011576">
    <property type="entry name" value="Pyridox_Oxase_N"/>
</dbReference>
<dbReference type="Pfam" id="PF01243">
    <property type="entry name" value="PNPOx_N"/>
    <property type="match status" value="1"/>
</dbReference>
<reference evidence="2 3" key="1">
    <citation type="submission" date="2019-06" db="EMBL/GenBank/DDBJ databases">
        <authorList>
            <person name="Teng J.L.L."/>
            <person name="Lee H.H."/>
            <person name="Lau S.K.P."/>
            <person name="Woo P.C.Y."/>
        </authorList>
    </citation>
    <scope>NUCLEOTIDE SEQUENCE [LARGE SCALE GENOMIC DNA]</scope>
    <source>
        <strain evidence="2 3">HKU70</strain>
    </source>
</reference>
<dbReference type="OrthoDB" id="9790331at2"/>
<protein>
    <submittedName>
        <fullName evidence="2">Pyridoxamine 5'-phosphate oxidase family protein</fullName>
    </submittedName>
</protein>
<dbReference type="EMBL" id="VIGV01000005">
    <property type="protein sequence ID" value="TWS22997.1"/>
    <property type="molecule type" value="Genomic_DNA"/>
</dbReference>
<feature type="domain" description="Pyridoxamine 5'-phosphate oxidase N-terminal" evidence="1">
    <location>
        <begin position="34"/>
        <end position="153"/>
    </location>
</feature>
<dbReference type="NCBIfam" id="TIGR04025">
    <property type="entry name" value="PPOX_FMN_DR2398"/>
    <property type="match status" value="1"/>
</dbReference>
<reference evidence="2 3" key="2">
    <citation type="submission" date="2019-08" db="EMBL/GenBank/DDBJ databases">
        <title>Tsukamurella conjunctivitidis sp. nov., Tsukamurella assacharolytica sp. nov. and Tsukamurella sputae sp. nov. isolated from patients with conjunctivitis, bacteraemia (lymphoma) and respiratory infection (sputum) in Hong Kong.</title>
        <authorList>
            <person name="Fok K.M.N."/>
            <person name="Fong J.Y.H."/>
        </authorList>
    </citation>
    <scope>NUCLEOTIDE SEQUENCE [LARGE SCALE GENOMIC DNA]</scope>
    <source>
        <strain evidence="2 3">HKU70</strain>
    </source>
</reference>
<dbReference type="Gene3D" id="2.30.110.10">
    <property type="entry name" value="Electron Transport, Fmn-binding Protein, Chain A"/>
    <property type="match status" value="1"/>
</dbReference>